<keyword evidence="14" id="KW-1185">Reference proteome</keyword>
<accession>A0ABV0W0V9</accession>
<comment type="similarity">
    <text evidence="2">Belongs to the G-protein coupled receptor 3 family.</text>
</comment>
<feature type="transmembrane region" description="Helical" evidence="11">
    <location>
        <begin position="34"/>
        <end position="52"/>
    </location>
</feature>
<evidence type="ECO:0000256" key="9">
    <source>
        <dbReference type="ARBA" id="ARBA00023180"/>
    </source>
</evidence>
<evidence type="ECO:0000313" key="14">
    <source>
        <dbReference type="Proteomes" id="UP001444071"/>
    </source>
</evidence>
<evidence type="ECO:0000256" key="7">
    <source>
        <dbReference type="ARBA" id="ARBA00023136"/>
    </source>
</evidence>
<dbReference type="Proteomes" id="UP001444071">
    <property type="component" value="Unassembled WGS sequence"/>
</dbReference>
<comment type="caution">
    <text evidence="13">The sequence shown here is derived from an EMBL/GenBank/DDBJ whole genome shotgun (WGS) entry which is preliminary data.</text>
</comment>
<name>A0ABV0W0V9_9TELE</name>
<keyword evidence="4 11" id="KW-0812">Transmembrane</keyword>
<evidence type="ECO:0000256" key="2">
    <source>
        <dbReference type="ARBA" id="ARBA00007242"/>
    </source>
</evidence>
<dbReference type="InterPro" id="IPR043458">
    <property type="entry name" value="GPR158/179"/>
</dbReference>
<organism evidence="13 14">
    <name type="scientific">Xenotaenia resolanae</name>
    <dbReference type="NCBI Taxonomy" id="208358"/>
    <lineage>
        <taxon>Eukaryota</taxon>
        <taxon>Metazoa</taxon>
        <taxon>Chordata</taxon>
        <taxon>Craniata</taxon>
        <taxon>Vertebrata</taxon>
        <taxon>Euteleostomi</taxon>
        <taxon>Actinopterygii</taxon>
        <taxon>Neopterygii</taxon>
        <taxon>Teleostei</taxon>
        <taxon>Neoteleostei</taxon>
        <taxon>Acanthomorphata</taxon>
        <taxon>Ovalentaria</taxon>
        <taxon>Atherinomorphae</taxon>
        <taxon>Cyprinodontiformes</taxon>
        <taxon>Goodeidae</taxon>
        <taxon>Xenotaenia</taxon>
    </lineage>
</organism>
<dbReference type="Pfam" id="PF00003">
    <property type="entry name" value="7tm_3"/>
    <property type="match status" value="1"/>
</dbReference>
<sequence>MTVFVSAEFLFLLWGVYLCYAVRTIPSAFHEPRYIAVAIYNELLISAIFHIIRFSVAPGLHPDWMLMLFFAHIHLTVTVTLGLLLIPKVMEYNH</sequence>
<reference evidence="13 14" key="1">
    <citation type="submission" date="2021-06" db="EMBL/GenBank/DDBJ databases">
        <authorList>
            <person name="Palmer J.M."/>
        </authorList>
    </citation>
    <scope>NUCLEOTIDE SEQUENCE [LARGE SCALE GENOMIC DNA]</scope>
    <source>
        <strain evidence="13 14">XR_2019</strain>
        <tissue evidence="13">Muscle</tissue>
    </source>
</reference>
<evidence type="ECO:0000256" key="3">
    <source>
        <dbReference type="ARBA" id="ARBA00022475"/>
    </source>
</evidence>
<feature type="transmembrane region" description="Helical" evidence="11">
    <location>
        <begin position="6"/>
        <end position="22"/>
    </location>
</feature>
<evidence type="ECO:0000256" key="10">
    <source>
        <dbReference type="ARBA" id="ARBA00023224"/>
    </source>
</evidence>
<dbReference type="InterPro" id="IPR017978">
    <property type="entry name" value="GPCR_3_C"/>
</dbReference>
<dbReference type="PROSITE" id="PS50259">
    <property type="entry name" value="G_PROTEIN_RECEP_F3_4"/>
    <property type="match status" value="1"/>
</dbReference>
<proteinExistence type="inferred from homology"/>
<keyword evidence="7 11" id="KW-0472">Membrane</keyword>
<dbReference type="PANTHER" id="PTHR32546:SF27">
    <property type="entry name" value="G PROTEIN-COUPLED RECEPTOR 158B"/>
    <property type="match status" value="1"/>
</dbReference>
<evidence type="ECO:0000259" key="12">
    <source>
        <dbReference type="PROSITE" id="PS50259"/>
    </source>
</evidence>
<keyword evidence="9" id="KW-0325">Glycoprotein</keyword>
<keyword evidence="3" id="KW-1003">Cell membrane</keyword>
<evidence type="ECO:0000256" key="5">
    <source>
        <dbReference type="ARBA" id="ARBA00022989"/>
    </source>
</evidence>
<evidence type="ECO:0000256" key="1">
    <source>
        <dbReference type="ARBA" id="ARBA00004651"/>
    </source>
</evidence>
<protein>
    <recommendedName>
        <fullName evidence="12">G-protein coupled receptors family 3 profile domain-containing protein</fullName>
    </recommendedName>
</protein>
<evidence type="ECO:0000256" key="4">
    <source>
        <dbReference type="ARBA" id="ARBA00022692"/>
    </source>
</evidence>
<dbReference type="PANTHER" id="PTHR32546">
    <property type="entry name" value="G-PROTEIN COUPLED RECEPTOR 158-RELATED"/>
    <property type="match status" value="1"/>
</dbReference>
<gene>
    <name evidence="13" type="ORF">XENORESO_003607</name>
</gene>
<keyword evidence="10" id="KW-0807">Transducer</keyword>
<evidence type="ECO:0000256" key="8">
    <source>
        <dbReference type="ARBA" id="ARBA00023170"/>
    </source>
</evidence>
<keyword evidence="5 11" id="KW-1133">Transmembrane helix</keyword>
<feature type="transmembrane region" description="Helical" evidence="11">
    <location>
        <begin position="64"/>
        <end position="86"/>
    </location>
</feature>
<keyword evidence="8" id="KW-0675">Receptor</keyword>
<dbReference type="EMBL" id="JAHRIM010021660">
    <property type="protein sequence ID" value="MEQ2263148.1"/>
    <property type="molecule type" value="Genomic_DNA"/>
</dbReference>
<evidence type="ECO:0000256" key="11">
    <source>
        <dbReference type="SAM" id="Phobius"/>
    </source>
</evidence>
<comment type="subcellular location">
    <subcellularLocation>
        <location evidence="1">Cell membrane</location>
        <topology evidence="1">Multi-pass membrane protein</topology>
    </subcellularLocation>
</comment>
<evidence type="ECO:0000313" key="13">
    <source>
        <dbReference type="EMBL" id="MEQ2263148.1"/>
    </source>
</evidence>
<keyword evidence="6" id="KW-0297">G-protein coupled receptor</keyword>
<evidence type="ECO:0000256" key="6">
    <source>
        <dbReference type="ARBA" id="ARBA00023040"/>
    </source>
</evidence>
<feature type="domain" description="G-protein coupled receptors family 3 profile" evidence="12">
    <location>
        <begin position="1"/>
        <end position="89"/>
    </location>
</feature>